<organism evidence="1 2">
    <name type="scientific">Populus alba x Populus x berolinensis</name>
    <dbReference type="NCBI Taxonomy" id="444605"/>
    <lineage>
        <taxon>Eukaryota</taxon>
        <taxon>Viridiplantae</taxon>
        <taxon>Streptophyta</taxon>
        <taxon>Embryophyta</taxon>
        <taxon>Tracheophyta</taxon>
        <taxon>Spermatophyta</taxon>
        <taxon>Magnoliopsida</taxon>
        <taxon>eudicotyledons</taxon>
        <taxon>Gunneridae</taxon>
        <taxon>Pentapetalae</taxon>
        <taxon>rosids</taxon>
        <taxon>fabids</taxon>
        <taxon>Malpighiales</taxon>
        <taxon>Salicaceae</taxon>
        <taxon>Saliceae</taxon>
        <taxon>Populus</taxon>
    </lineage>
</organism>
<dbReference type="EMBL" id="JAQIZT010000011">
    <property type="protein sequence ID" value="KAJ6979722.1"/>
    <property type="molecule type" value="Genomic_DNA"/>
</dbReference>
<proteinExistence type="predicted"/>
<comment type="caution">
    <text evidence="1">The sequence shown here is derived from an EMBL/GenBank/DDBJ whole genome shotgun (WGS) entry which is preliminary data.</text>
</comment>
<dbReference type="Proteomes" id="UP001164929">
    <property type="component" value="Chromosome 11"/>
</dbReference>
<keyword evidence="2" id="KW-1185">Reference proteome</keyword>
<protein>
    <submittedName>
        <fullName evidence="1">Uncharacterized protein</fullName>
    </submittedName>
</protein>
<reference evidence="1" key="1">
    <citation type="journal article" date="2023" name="Mol. Ecol. Resour.">
        <title>Chromosome-level genome assembly of a triploid poplar Populus alba 'Berolinensis'.</title>
        <authorList>
            <person name="Chen S."/>
            <person name="Yu Y."/>
            <person name="Wang X."/>
            <person name="Wang S."/>
            <person name="Zhang T."/>
            <person name="Zhou Y."/>
            <person name="He R."/>
            <person name="Meng N."/>
            <person name="Wang Y."/>
            <person name="Liu W."/>
            <person name="Liu Z."/>
            <person name="Liu J."/>
            <person name="Guo Q."/>
            <person name="Huang H."/>
            <person name="Sederoff R.R."/>
            <person name="Wang G."/>
            <person name="Qu G."/>
            <person name="Chen S."/>
        </authorList>
    </citation>
    <scope>NUCLEOTIDE SEQUENCE</scope>
    <source>
        <strain evidence="1">SC-2020</strain>
    </source>
</reference>
<gene>
    <name evidence="1" type="ORF">NC653_027764</name>
</gene>
<sequence>MNDSINPFQQTKHESDIEQWLQIQLSNKCGSSKSTTKQQKIQKVFSFIEDLTKWRKPR</sequence>
<name>A0AAD6M6U9_9ROSI</name>
<evidence type="ECO:0000313" key="1">
    <source>
        <dbReference type="EMBL" id="KAJ6979722.1"/>
    </source>
</evidence>
<evidence type="ECO:0000313" key="2">
    <source>
        <dbReference type="Proteomes" id="UP001164929"/>
    </source>
</evidence>
<accession>A0AAD6M6U9</accession>
<dbReference type="AlphaFoldDB" id="A0AAD6M6U9"/>